<dbReference type="EMBL" id="JABSTV010001250">
    <property type="protein sequence ID" value="KAH7956317.1"/>
    <property type="molecule type" value="Genomic_DNA"/>
</dbReference>
<protein>
    <submittedName>
        <fullName evidence="2">Uncharacterized protein</fullName>
    </submittedName>
</protein>
<accession>A0A9D4SW86</accession>
<organism evidence="2 3">
    <name type="scientific">Rhipicephalus sanguineus</name>
    <name type="common">Brown dog tick</name>
    <name type="synonym">Ixodes sanguineus</name>
    <dbReference type="NCBI Taxonomy" id="34632"/>
    <lineage>
        <taxon>Eukaryota</taxon>
        <taxon>Metazoa</taxon>
        <taxon>Ecdysozoa</taxon>
        <taxon>Arthropoda</taxon>
        <taxon>Chelicerata</taxon>
        <taxon>Arachnida</taxon>
        <taxon>Acari</taxon>
        <taxon>Parasitiformes</taxon>
        <taxon>Ixodida</taxon>
        <taxon>Ixodoidea</taxon>
        <taxon>Ixodidae</taxon>
        <taxon>Rhipicephalinae</taxon>
        <taxon>Rhipicephalus</taxon>
        <taxon>Rhipicephalus</taxon>
    </lineage>
</organism>
<feature type="region of interest" description="Disordered" evidence="1">
    <location>
        <begin position="99"/>
        <end position="126"/>
    </location>
</feature>
<reference evidence="2" key="1">
    <citation type="journal article" date="2020" name="Cell">
        <title>Large-Scale Comparative Analyses of Tick Genomes Elucidate Their Genetic Diversity and Vector Capacities.</title>
        <authorList>
            <consortium name="Tick Genome and Microbiome Consortium (TIGMIC)"/>
            <person name="Jia N."/>
            <person name="Wang J."/>
            <person name="Shi W."/>
            <person name="Du L."/>
            <person name="Sun Y."/>
            <person name="Zhan W."/>
            <person name="Jiang J.F."/>
            <person name="Wang Q."/>
            <person name="Zhang B."/>
            <person name="Ji P."/>
            <person name="Bell-Sakyi L."/>
            <person name="Cui X.M."/>
            <person name="Yuan T.T."/>
            <person name="Jiang B.G."/>
            <person name="Yang W.F."/>
            <person name="Lam T.T."/>
            <person name="Chang Q.C."/>
            <person name="Ding S.J."/>
            <person name="Wang X.J."/>
            <person name="Zhu J.G."/>
            <person name="Ruan X.D."/>
            <person name="Zhao L."/>
            <person name="Wei J.T."/>
            <person name="Ye R.Z."/>
            <person name="Que T.C."/>
            <person name="Du C.H."/>
            <person name="Zhou Y.H."/>
            <person name="Cheng J.X."/>
            <person name="Dai P.F."/>
            <person name="Guo W.B."/>
            <person name="Han X.H."/>
            <person name="Huang E.J."/>
            <person name="Li L.F."/>
            <person name="Wei W."/>
            <person name="Gao Y.C."/>
            <person name="Liu J.Z."/>
            <person name="Shao H.Z."/>
            <person name="Wang X."/>
            <person name="Wang C.C."/>
            <person name="Yang T.C."/>
            <person name="Huo Q.B."/>
            <person name="Li W."/>
            <person name="Chen H.Y."/>
            <person name="Chen S.E."/>
            <person name="Zhou L.G."/>
            <person name="Ni X.B."/>
            <person name="Tian J.H."/>
            <person name="Sheng Y."/>
            <person name="Liu T."/>
            <person name="Pan Y.S."/>
            <person name="Xia L.Y."/>
            <person name="Li J."/>
            <person name="Zhao F."/>
            <person name="Cao W.C."/>
        </authorList>
    </citation>
    <scope>NUCLEOTIDE SEQUENCE</scope>
    <source>
        <strain evidence="2">Rsan-2018</strain>
    </source>
</reference>
<sequence>MVNKRCFNVRNEKHFSAAISRSRAVRAVRVHARALPIERSRAIMFAQIVAVSDRTGSAQCQPIAVYRSARKEDFETRMGRSKTPCPASSRLVLRGLHQEKKPRNREPLNLVSATVPSEGGRSTTADVSDVDICSPTSVTSSIDGVVCGCACSLKISDLTEQLDVYDGACPPRLLQHLELTKQHKTSKMRRLGKAPPLQRNLRVLLPRHASHGRGMAGGSAGRKGY</sequence>
<evidence type="ECO:0000313" key="3">
    <source>
        <dbReference type="Proteomes" id="UP000821837"/>
    </source>
</evidence>
<reference evidence="2" key="2">
    <citation type="submission" date="2021-09" db="EMBL/GenBank/DDBJ databases">
        <authorList>
            <person name="Jia N."/>
            <person name="Wang J."/>
            <person name="Shi W."/>
            <person name="Du L."/>
            <person name="Sun Y."/>
            <person name="Zhan W."/>
            <person name="Jiang J."/>
            <person name="Wang Q."/>
            <person name="Zhang B."/>
            <person name="Ji P."/>
            <person name="Sakyi L.B."/>
            <person name="Cui X."/>
            <person name="Yuan T."/>
            <person name="Jiang B."/>
            <person name="Yang W."/>
            <person name="Lam T.T.-Y."/>
            <person name="Chang Q."/>
            <person name="Ding S."/>
            <person name="Wang X."/>
            <person name="Zhu J."/>
            <person name="Ruan X."/>
            <person name="Zhao L."/>
            <person name="Wei J."/>
            <person name="Que T."/>
            <person name="Du C."/>
            <person name="Cheng J."/>
            <person name="Dai P."/>
            <person name="Han X."/>
            <person name="Huang E."/>
            <person name="Gao Y."/>
            <person name="Liu J."/>
            <person name="Shao H."/>
            <person name="Ye R."/>
            <person name="Li L."/>
            <person name="Wei W."/>
            <person name="Wang X."/>
            <person name="Wang C."/>
            <person name="Huo Q."/>
            <person name="Li W."/>
            <person name="Guo W."/>
            <person name="Chen H."/>
            <person name="Chen S."/>
            <person name="Zhou L."/>
            <person name="Zhou L."/>
            <person name="Ni X."/>
            <person name="Tian J."/>
            <person name="Zhou Y."/>
            <person name="Sheng Y."/>
            <person name="Liu T."/>
            <person name="Pan Y."/>
            <person name="Xia L."/>
            <person name="Li J."/>
            <person name="Zhao F."/>
            <person name="Cao W."/>
        </authorList>
    </citation>
    <scope>NUCLEOTIDE SEQUENCE</scope>
    <source>
        <strain evidence="2">Rsan-2018</strain>
        <tissue evidence="2">Larvae</tissue>
    </source>
</reference>
<proteinExistence type="predicted"/>
<feature type="compositionally biased region" description="Polar residues" evidence="1">
    <location>
        <begin position="111"/>
        <end position="126"/>
    </location>
</feature>
<evidence type="ECO:0000256" key="1">
    <source>
        <dbReference type="SAM" id="MobiDB-lite"/>
    </source>
</evidence>
<dbReference type="Proteomes" id="UP000821837">
    <property type="component" value="Unassembled WGS sequence"/>
</dbReference>
<name>A0A9D4SW86_RHISA</name>
<comment type="caution">
    <text evidence="2">The sequence shown here is derived from an EMBL/GenBank/DDBJ whole genome shotgun (WGS) entry which is preliminary data.</text>
</comment>
<keyword evidence="3" id="KW-1185">Reference proteome</keyword>
<dbReference type="AlphaFoldDB" id="A0A9D4SW86"/>
<gene>
    <name evidence="2" type="ORF">HPB52_008138</name>
</gene>
<evidence type="ECO:0000313" key="2">
    <source>
        <dbReference type="EMBL" id="KAH7956317.1"/>
    </source>
</evidence>